<dbReference type="AlphaFoldDB" id="A0A377J5R3"/>
<protein>
    <submittedName>
        <fullName evidence="1">Uncharacterized protein</fullName>
    </submittedName>
</protein>
<gene>
    <name evidence="1" type="ORF">NCTC12410_01673</name>
</gene>
<proteinExistence type="predicted"/>
<dbReference type="EMBL" id="UGHV01000001">
    <property type="protein sequence ID" value="STO97832.1"/>
    <property type="molecule type" value="Genomic_DNA"/>
</dbReference>
<evidence type="ECO:0000313" key="2">
    <source>
        <dbReference type="Proteomes" id="UP000254841"/>
    </source>
</evidence>
<name>A0A377J5R3_9HELI</name>
<reference evidence="1 2" key="1">
    <citation type="submission" date="2018-06" db="EMBL/GenBank/DDBJ databases">
        <authorList>
            <consortium name="Pathogen Informatics"/>
            <person name="Doyle S."/>
        </authorList>
    </citation>
    <scope>NUCLEOTIDE SEQUENCE [LARGE SCALE GENOMIC DNA]</scope>
    <source>
        <strain evidence="1 2">NCTC12410</strain>
    </source>
</reference>
<dbReference type="Proteomes" id="UP000254841">
    <property type="component" value="Unassembled WGS sequence"/>
</dbReference>
<accession>A0A377J5R3</accession>
<evidence type="ECO:0000313" key="1">
    <source>
        <dbReference type="EMBL" id="STO97832.1"/>
    </source>
</evidence>
<sequence>MSRCFHYVSLKRLSESLKSHIVAKIKKKKKKKTIDLCLGLDCHADFQSARNDRAGVV</sequence>
<organism evidence="1 2">
    <name type="scientific">Helicobacter canis</name>
    <dbReference type="NCBI Taxonomy" id="29419"/>
    <lineage>
        <taxon>Bacteria</taxon>
        <taxon>Pseudomonadati</taxon>
        <taxon>Campylobacterota</taxon>
        <taxon>Epsilonproteobacteria</taxon>
        <taxon>Campylobacterales</taxon>
        <taxon>Helicobacteraceae</taxon>
        <taxon>Helicobacter</taxon>
    </lineage>
</organism>